<gene>
    <name evidence="1" type="ORF">PQG83_03980</name>
</gene>
<dbReference type="EMBL" id="CP116968">
    <property type="protein sequence ID" value="WNM62921.1"/>
    <property type="molecule type" value="Genomic_DNA"/>
</dbReference>
<dbReference type="AlphaFoldDB" id="A0AA96GST7"/>
<organism evidence="1 2">
    <name type="scientific">Candidatus Nitrospira neomarina</name>
    <dbReference type="NCBI Taxonomy" id="3020899"/>
    <lineage>
        <taxon>Bacteria</taxon>
        <taxon>Pseudomonadati</taxon>
        <taxon>Nitrospirota</taxon>
        <taxon>Nitrospiria</taxon>
        <taxon>Nitrospirales</taxon>
        <taxon>Nitrospiraceae</taxon>
        <taxon>Nitrospira</taxon>
    </lineage>
</organism>
<sequence>MINILQVLLLVGILTGCGAMNAIPLPESPTAVQQLLMAQAVERSLHGENTRSILLTSGDTVSLDISGLHVEDGLTVAQGFFKGAIGGWLGESGLKIVLDPAKAKYRIHILVQGLGVEQRSSLFGLPPIQSALLPIALPEIAIYASQKLSGYTRFRLDIYETETGQFVRSTPWFQGSTYFNEYTILFFFDFEFTDLIAPF</sequence>
<accession>A0AA96GST7</accession>
<evidence type="ECO:0000313" key="2">
    <source>
        <dbReference type="Proteomes" id="UP001302494"/>
    </source>
</evidence>
<protein>
    <submittedName>
        <fullName evidence="1">Uncharacterized protein</fullName>
    </submittedName>
</protein>
<evidence type="ECO:0000313" key="1">
    <source>
        <dbReference type="EMBL" id="WNM62921.1"/>
    </source>
</evidence>
<name>A0AA96GST7_9BACT</name>
<proteinExistence type="predicted"/>
<dbReference type="KEGG" id="nneo:PQG83_03980"/>
<dbReference type="RefSeq" id="WP_312747032.1">
    <property type="nucleotide sequence ID" value="NZ_CP116968.1"/>
</dbReference>
<reference evidence="1 2" key="1">
    <citation type="submission" date="2023-01" db="EMBL/GenBank/DDBJ databases">
        <title>Cultivation and genomic characterization of new, ubiquitous marine nitrite-oxidizing bacteria from the Nitrospirales.</title>
        <authorList>
            <person name="Mueller A.J."/>
            <person name="Daebeler A."/>
            <person name="Herbold C.W."/>
            <person name="Kirkegaard R.H."/>
            <person name="Daims H."/>
        </authorList>
    </citation>
    <scope>NUCLEOTIDE SEQUENCE [LARGE SCALE GENOMIC DNA]</scope>
    <source>
        <strain evidence="1 2">DK</strain>
    </source>
</reference>
<keyword evidence="2" id="KW-1185">Reference proteome</keyword>
<dbReference type="Proteomes" id="UP001302494">
    <property type="component" value="Chromosome"/>
</dbReference>